<proteinExistence type="predicted"/>
<evidence type="ECO:0000313" key="2">
    <source>
        <dbReference type="Proteomes" id="UP001148838"/>
    </source>
</evidence>
<keyword evidence="2" id="KW-1185">Reference proteome</keyword>
<organism evidence="1 2">
    <name type="scientific">Periplaneta americana</name>
    <name type="common">American cockroach</name>
    <name type="synonym">Blatta americana</name>
    <dbReference type="NCBI Taxonomy" id="6978"/>
    <lineage>
        <taxon>Eukaryota</taxon>
        <taxon>Metazoa</taxon>
        <taxon>Ecdysozoa</taxon>
        <taxon>Arthropoda</taxon>
        <taxon>Hexapoda</taxon>
        <taxon>Insecta</taxon>
        <taxon>Pterygota</taxon>
        <taxon>Neoptera</taxon>
        <taxon>Polyneoptera</taxon>
        <taxon>Dictyoptera</taxon>
        <taxon>Blattodea</taxon>
        <taxon>Blattoidea</taxon>
        <taxon>Blattidae</taxon>
        <taxon>Blattinae</taxon>
        <taxon>Periplaneta</taxon>
    </lineage>
</organism>
<reference evidence="1 2" key="1">
    <citation type="journal article" date="2022" name="Allergy">
        <title>Genome assembly and annotation of Periplaneta americana reveal a comprehensive cockroach allergen profile.</title>
        <authorList>
            <person name="Wang L."/>
            <person name="Xiong Q."/>
            <person name="Saelim N."/>
            <person name="Wang L."/>
            <person name="Nong W."/>
            <person name="Wan A.T."/>
            <person name="Shi M."/>
            <person name="Liu X."/>
            <person name="Cao Q."/>
            <person name="Hui J.H.L."/>
            <person name="Sookrung N."/>
            <person name="Leung T.F."/>
            <person name="Tungtrongchitr A."/>
            <person name="Tsui S.K.W."/>
        </authorList>
    </citation>
    <scope>NUCLEOTIDE SEQUENCE [LARGE SCALE GENOMIC DNA]</scope>
    <source>
        <strain evidence="1">PWHHKU_190912</strain>
    </source>
</reference>
<evidence type="ECO:0000313" key="1">
    <source>
        <dbReference type="EMBL" id="KAJ4441417.1"/>
    </source>
</evidence>
<comment type="caution">
    <text evidence="1">The sequence shown here is derived from an EMBL/GenBank/DDBJ whole genome shotgun (WGS) entry which is preliminary data.</text>
</comment>
<protein>
    <submittedName>
        <fullName evidence="1">Uncharacterized protein</fullName>
    </submittedName>
</protein>
<dbReference type="EMBL" id="JAJSOF020000015">
    <property type="protein sequence ID" value="KAJ4441417.1"/>
    <property type="molecule type" value="Genomic_DNA"/>
</dbReference>
<dbReference type="Proteomes" id="UP001148838">
    <property type="component" value="Unassembled WGS sequence"/>
</dbReference>
<gene>
    <name evidence="1" type="ORF">ANN_11272</name>
</gene>
<name>A0ABQ8T4K4_PERAM</name>
<dbReference type="PANTHER" id="PTHR46114:SF1">
    <property type="entry name" value="ZAD DOMAIN-CONTAINING PROTEIN"/>
    <property type="match status" value="1"/>
</dbReference>
<sequence length="98" mass="11029">MTGLCEGGNEPAGSLKAICMQVSYILQDFILRCFINCDGYLARPKPGDNMSLKMYFLHPHLVFLPENCGDFSYEHGERFQQEISSMEKDTKDSGVPIC</sequence>
<accession>A0ABQ8T4K4</accession>
<dbReference type="PANTHER" id="PTHR46114">
    <property type="entry name" value="APPLE DOMAIN-CONTAINING PROTEIN"/>
    <property type="match status" value="1"/>
</dbReference>